<dbReference type="InterPro" id="IPR011006">
    <property type="entry name" value="CheY-like_superfamily"/>
</dbReference>
<dbReference type="Gene3D" id="3.40.30.10">
    <property type="entry name" value="Glutaredoxin"/>
    <property type="match status" value="1"/>
</dbReference>
<dbReference type="PRINTS" id="PR00368">
    <property type="entry name" value="FADPNR"/>
</dbReference>
<comment type="caution">
    <text evidence="5">The sequence shown here is derived from an EMBL/GenBank/DDBJ whole genome shotgun (WGS) entry which is preliminary data.</text>
</comment>
<reference evidence="5 6" key="1">
    <citation type="submission" date="2024-12" db="EMBL/GenBank/DDBJ databases">
        <authorList>
            <person name="Lee Y."/>
        </authorList>
    </citation>
    <scope>NUCLEOTIDE SEQUENCE [LARGE SCALE GENOMIC DNA]</scope>
    <source>
        <strain evidence="5 6">03SUJ4</strain>
    </source>
</reference>
<dbReference type="Proteomes" id="UP001634747">
    <property type="component" value="Unassembled WGS sequence"/>
</dbReference>
<dbReference type="InterPro" id="IPR050097">
    <property type="entry name" value="Ferredoxin-NADP_redctase_2"/>
</dbReference>
<feature type="domain" description="Response regulatory" evidence="4">
    <location>
        <begin position="5"/>
        <end position="128"/>
    </location>
</feature>
<evidence type="ECO:0000313" key="5">
    <source>
        <dbReference type="EMBL" id="MFN2975340.1"/>
    </source>
</evidence>
<keyword evidence="2" id="KW-0560">Oxidoreductase</keyword>
<evidence type="ECO:0000256" key="1">
    <source>
        <dbReference type="ARBA" id="ARBA00022630"/>
    </source>
</evidence>
<gene>
    <name evidence="5" type="ORF">ACK2TP_06160</name>
</gene>
<dbReference type="InterPro" id="IPR023753">
    <property type="entry name" value="FAD/NAD-binding_dom"/>
</dbReference>
<sequence>MPRPILFAIDDDTSVLEAVVQDLRRNYGQNYRILRAASGQAAIDTCSQLKGRGESVALFLSDQRMPGMTGVDFLSRAIDLYPDAKRVLLTAYADTEAAIRAINTAKIHYYLNKPWDPPEEKLYPVLDDLLANWHEGYKPPYEGLQVVGTRWGMADHNVREFLTRNHVGYRWLDPQHTSEALDLLKSRGIDDAKLPVVVFNDGTAMVQPTQQDLAAKVGLKTQVERDFYDVVVVGAGPAGLAAGVYGASEGLRTLIVEPEAPGGQAGSSSRIENYLGFPQGLSGDELAKRGFIQAQRLGAEFVTERVTGIRVENQYRIVVLSDGREISASVILIATGVSWCRLNVPGAEELVGRGVYYGAAQSEAASCKDESVFVVGGANSAGQAAMHFSKYAKNVTMLVRANSLEKSMSKYLIDQIASTPNIVVDTCTEIIQFGGDDHLRCIQVNCDGKVESREASSVFIFIGAAPKTDWLPKEVLRDDRGFVLAGPDLRRVGIDKMPGGRDPFLLETSVPGIFVAGDVRHGSVKRAASAVGEGSIAIQFVHQYLAEF</sequence>
<protein>
    <submittedName>
        <fullName evidence="5">FAD-dependent oxidoreductase</fullName>
    </submittedName>
</protein>
<dbReference type="PANTHER" id="PTHR48105">
    <property type="entry name" value="THIOREDOXIN REDUCTASE 1-RELATED-RELATED"/>
    <property type="match status" value="1"/>
</dbReference>
<dbReference type="Pfam" id="PF07992">
    <property type="entry name" value="Pyr_redox_2"/>
    <property type="match status" value="1"/>
</dbReference>
<dbReference type="InterPro" id="IPR001789">
    <property type="entry name" value="Sig_transdc_resp-reg_receiver"/>
</dbReference>
<dbReference type="SUPFAM" id="SSF52172">
    <property type="entry name" value="CheY-like"/>
    <property type="match status" value="1"/>
</dbReference>
<dbReference type="SUPFAM" id="SSF51905">
    <property type="entry name" value="FAD/NAD(P)-binding domain"/>
    <property type="match status" value="1"/>
</dbReference>
<dbReference type="Pfam" id="PF00072">
    <property type="entry name" value="Response_reg"/>
    <property type="match status" value="1"/>
</dbReference>
<evidence type="ECO:0000259" key="4">
    <source>
        <dbReference type="PROSITE" id="PS50110"/>
    </source>
</evidence>
<dbReference type="Gene3D" id="3.50.50.60">
    <property type="entry name" value="FAD/NAD(P)-binding domain"/>
    <property type="match status" value="2"/>
</dbReference>
<evidence type="ECO:0000313" key="6">
    <source>
        <dbReference type="Proteomes" id="UP001634747"/>
    </source>
</evidence>
<dbReference type="InterPro" id="IPR036188">
    <property type="entry name" value="FAD/NAD-bd_sf"/>
</dbReference>
<keyword evidence="6" id="KW-1185">Reference proteome</keyword>
<feature type="modified residue" description="4-aspartylphosphate" evidence="3">
    <location>
        <position position="62"/>
    </location>
</feature>
<dbReference type="RefSeq" id="WP_263413132.1">
    <property type="nucleotide sequence ID" value="NZ_BAABBH010000001.1"/>
</dbReference>
<dbReference type="SMART" id="SM00448">
    <property type="entry name" value="REC"/>
    <property type="match status" value="1"/>
</dbReference>
<name>A0ABW9KK68_9BACT</name>
<dbReference type="PRINTS" id="PR00469">
    <property type="entry name" value="PNDRDTASEII"/>
</dbReference>
<dbReference type="PROSITE" id="PS50110">
    <property type="entry name" value="RESPONSE_REGULATORY"/>
    <property type="match status" value="1"/>
</dbReference>
<organism evidence="5 6">
    <name type="scientific">Terriglobus aquaticus</name>
    <dbReference type="NCBI Taxonomy" id="940139"/>
    <lineage>
        <taxon>Bacteria</taxon>
        <taxon>Pseudomonadati</taxon>
        <taxon>Acidobacteriota</taxon>
        <taxon>Terriglobia</taxon>
        <taxon>Terriglobales</taxon>
        <taxon>Acidobacteriaceae</taxon>
        <taxon>Terriglobus</taxon>
    </lineage>
</organism>
<keyword evidence="3" id="KW-0597">Phosphoprotein</keyword>
<evidence type="ECO:0000256" key="2">
    <source>
        <dbReference type="ARBA" id="ARBA00023002"/>
    </source>
</evidence>
<accession>A0ABW9KK68</accession>
<proteinExistence type="predicted"/>
<keyword evidence="1" id="KW-0285">Flavoprotein</keyword>
<evidence type="ECO:0000256" key="3">
    <source>
        <dbReference type="PROSITE-ProRule" id="PRU00169"/>
    </source>
</evidence>
<dbReference type="EMBL" id="JBJYXY010000001">
    <property type="protein sequence ID" value="MFN2975340.1"/>
    <property type="molecule type" value="Genomic_DNA"/>
</dbReference>
<dbReference type="Gene3D" id="3.40.50.2300">
    <property type="match status" value="1"/>
</dbReference>